<evidence type="ECO:0000313" key="2">
    <source>
        <dbReference type="EMBL" id="GBP91006.1"/>
    </source>
</evidence>
<dbReference type="SUPFAM" id="SSF48371">
    <property type="entry name" value="ARM repeat"/>
    <property type="match status" value="1"/>
</dbReference>
<dbReference type="InterPro" id="IPR016024">
    <property type="entry name" value="ARM-type_fold"/>
</dbReference>
<evidence type="ECO:0000313" key="3">
    <source>
        <dbReference type="Proteomes" id="UP000299102"/>
    </source>
</evidence>
<dbReference type="EMBL" id="BGZK01002132">
    <property type="protein sequence ID" value="GBP91006.1"/>
    <property type="molecule type" value="Genomic_DNA"/>
</dbReference>
<dbReference type="PANTHER" id="PTHR22895:SF0">
    <property type="entry name" value="ARMADILLO REPEAT-CONTAINING PROTEIN 6"/>
    <property type="match status" value="1"/>
</dbReference>
<dbReference type="OrthoDB" id="449062at2759"/>
<accession>A0A4C1ZR76</accession>
<organism evidence="2 3">
    <name type="scientific">Eumeta variegata</name>
    <name type="common">Bagworm moth</name>
    <name type="synonym">Eumeta japonica</name>
    <dbReference type="NCBI Taxonomy" id="151549"/>
    <lineage>
        <taxon>Eukaryota</taxon>
        <taxon>Metazoa</taxon>
        <taxon>Ecdysozoa</taxon>
        <taxon>Arthropoda</taxon>
        <taxon>Hexapoda</taxon>
        <taxon>Insecta</taxon>
        <taxon>Pterygota</taxon>
        <taxon>Neoptera</taxon>
        <taxon>Endopterygota</taxon>
        <taxon>Lepidoptera</taxon>
        <taxon>Glossata</taxon>
        <taxon>Ditrysia</taxon>
        <taxon>Tineoidea</taxon>
        <taxon>Psychidae</taxon>
        <taxon>Oiketicinae</taxon>
        <taxon>Eumeta</taxon>
    </lineage>
</organism>
<evidence type="ECO:0000256" key="1">
    <source>
        <dbReference type="ARBA" id="ARBA00022737"/>
    </source>
</evidence>
<name>A0A4C1ZR76_EUMVA</name>
<gene>
    <name evidence="2" type="ORF">EVAR_69895_1</name>
</gene>
<dbReference type="Gene3D" id="1.25.10.10">
    <property type="entry name" value="Leucine-rich Repeat Variant"/>
    <property type="match status" value="1"/>
</dbReference>
<keyword evidence="3" id="KW-1185">Reference proteome</keyword>
<dbReference type="Proteomes" id="UP000299102">
    <property type="component" value="Unassembled WGS sequence"/>
</dbReference>
<protein>
    <submittedName>
        <fullName evidence="2">Armadillo repeat-containing protein 6 homolog</fullName>
    </submittedName>
</protein>
<keyword evidence="1" id="KW-0677">Repeat</keyword>
<dbReference type="InterPro" id="IPR011989">
    <property type="entry name" value="ARM-like"/>
</dbReference>
<proteinExistence type="predicted"/>
<dbReference type="GO" id="GO:0002244">
    <property type="term" value="P:hematopoietic progenitor cell differentiation"/>
    <property type="evidence" value="ECO:0007669"/>
    <property type="project" value="TreeGrafter"/>
</dbReference>
<comment type="caution">
    <text evidence="2">The sequence shown here is derived from an EMBL/GenBank/DDBJ whole genome shotgun (WGS) entry which is preliminary data.</text>
</comment>
<dbReference type="PANTHER" id="PTHR22895">
    <property type="entry name" value="ARMADILLO REPEAT-CONTAINING PROTEIN 6"/>
    <property type="match status" value="1"/>
</dbReference>
<dbReference type="AlphaFoldDB" id="A0A4C1ZR76"/>
<sequence>MCNGLNVIFSVTALAGDDDVKRQLVRGGMAPLAVSVLRRHASNVNLAAAALKCIAALALREPAHSAALGDAGAPDAILTAMKIHSDVASVQPCGSRFFEDSIISDAPSTKPASLPACTMTSGRLWIQKNACWAIRNMVARCRDQNAKFHELGAQEILDAAYRRFSKEFGFDIRSALRDLDCDVKLEEQWTGSGVQLANE</sequence>
<reference evidence="2 3" key="1">
    <citation type="journal article" date="2019" name="Commun. Biol.">
        <title>The bagworm genome reveals a unique fibroin gene that provides high tensile strength.</title>
        <authorList>
            <person name="Kono N."/>
            <person name="Nakamura H."/>
            <person name="Ohtoshi R."/>
            <person name="Tomita M."/>
            <person name="Numata K."/>
            <person name="Arakawa K."/>
        </authorList>
    </citation>
    <scope>NUCLEOTIDE SEQUENCE [LARGE SCALE GENOMIC DNA]</scope>
</reference>